<gene>
    <name evidence="2" type="ORF">VP01_717g2</name>
</gene>
<dbReference type="AlphaFoldDB" id="A0A0L6UDA6"/>
<accession>A0A0L6UDA6</accession>
<comment type="caution">
    <text evidence="2">The sequence shown here is derived from an EMBL/GenBank/DDBJ whole genome shotgun (WGS) entry which is preliminary data.</text>
</comment>
<dbReference type="EMBL" id="LAVV01012583">
    <property type="protein sequence ID" value="KNZ46544.1"/>
    <property type="molecule type" value="Genomic_DNA"/>
</dbReference>
<evidence type="ECO:0000313" key="3">
    <source>
        <dbReference type="Proteomes" id="UP000037035"/>
    </source>
</evidence>
<keyword evidence="3" id="KW-1185">Reference proteome</keyword>
<evidence type="ECO:0000313" key="2">
    <source>
        <dbReference type="EMBL" id="KNZ46544.1"/>
    </source>
</evidence>
<dbReference type="VEuPathDB" id="FungiDB:VP01_717g2"/>
<protein>
    <submittedName>
        <fullName evidence="2">Uncharacterized protein</fullName>
    </submittedName>
</protein>
<feature type="region of interest" description="Disordered" evidence="1">
    <location>
        <begin position="1"/>
        <end position="37"/>
    </location>
</feature>
<proteinExistence type="predicted"/>
<feature type="compositionally biased region" description="Gly residues" evidence="1">
    <location>
        <begin position="92"/>
        <end position="102"/>
    </location>
</feature>
<feature type="region of interest" description="Disordered" evidence="1">
    <location>
        <begin position="83"/>
        <end position="111"/>
    </location>
</feature>
<name>A0A0L6UDA6_9BASI</name>
<organism evidence="2 3">
    <name type="scientific">Puccinia sorghi</name>
    <dbReference type="NCBI Taxonomy" id="27349"/>
    <lineage>
        <taxon>Eukaryota</taxon>
        <taxon>Fungi</taxon>
        <taxon>Dikarya</taxon>
        <taxon>Basidiomycota</taxon>
        <taxon>Pucciniomycotina</taxon>
        <taxon>Pucciniomycetes</taxon>
        <taxon>Pucciniales</taxon>
        <taxon>Pucciniaceae</taxon>
        <taxon>Puccinia</taxon>
    </lineage>
</organism>
<dbReference type="Proteomes" id="UP000037035">
    <property type="component" value="Unassembled WGS sequence"/>
</dbReference>
<feature type="compositionally biased region" description="Basic and acidic residues" evidence="1">
    <location>
        <begin position="25"/>
        <end position="37"/>
    </location>
</feature>
<reference evidence="2 3" key="1">
    <citation type="submission" date="2015-08" db="EMBL/GenBank/DDBJ databases">
        <title>Next Generation Sequencing and Analysis of the Genome of Puccinia sorghi L Schw, the Causal Agent of Maize Common Rust.</title>
        <authorList>
            <person name="Rochi L."/>
            <person name="Burguener G."/>
            <person name="Darino M."/>
            <person name="Turjanski A."/>
            <person name="Kreff E."/>
            <person name="Dieguez M.J."/>
            <person name="Sacco F."/>
        </authorList>
    </citation>
    <scope>NUCLEOTIDE SEQUENCE [LARGE SCALE GENOMIC DNA]</scope>
    <source>
        <strain evidence="2 3">RO10H11247</strain>
    </source>
</reference>
<evidence type="ECO:0000256" key="1">
    <source>
        <dbReference type="SAM" id="MobiDB-lite"/>
    </source>
</evidence>
<sequence>MIVGRNRGWRSSDGGVCNRPRKWNGGREGKGGMHGRMTDLRTGVLDGKQRGEGGKIFSSPRLAKRCLCRLIFQRRERRFLSDAADHGDDGPRSGGWVPGAGNGRHRQAGHEAGPGTKVVLLELNLLNPVRPSYYRSKTSNSHIKNIYILAFSSYLNMYEILTSGFESCRLNHLFFLHVLLIALYIPGNHRQWVSSNVLVRVPGRCIKCARGHHRHVWRALLAIWWDASVSDAAHGPEPSLFLFSSRKKKIEIGMVLNIPLLEREYGSPLIGSSETGPCLSQDIDAHSMDNPSGQKQWAAQLFKVVQVPMPDIQSPFKWFLTTLHLLKDSYPTRLLALHDSDHTHNLQLSCML</sequence>